<name>A0A1D2N2E3_ORCCI</name>
<dbReference type="SMART" id="SM00423">
    <property type="entry name" value="PSI"/>
    <property type="match status" value="1"/>
</dbReference>
<dbReference type="Gene3D" id="3.30.1680.10">
    <property type="entry name" value="ligand-binding face of the semaphorins, domain 2"/>
    <property type="match status" value="1"/>
</dbReference>
<evidence type="ECO:0000256" key="7">
    <source>
        <dbReference type="SAM" id="Phobius"/>
    </source>
</evidence>
<dbReference type="GO" id="GO:0007411">
    <property type="term" value="P:axon guidance"/>
    <property type="evidence" value="ECO:0007669"/>
    <property type="project" value="TreeGrafter"/>
</dbReference>
<keyword evidence="5" id="KW-0325">Glycoprotein</keyword>
<dbReference type="SUPFAM" id="SSF101912">
    <property type="entry name" value="Sema domain"/>
    <property type="match status" value="1"/>
</dbReference>
<dbReference type="PANTHER" id="PTHR11036">
    <property type="entry name" value="SEMAPHORIN"/>
    <property type="match status" value="1"/>
</dbReference>
<sequence>MTSNQDHFTAIVVDHSPEVAPFHIVYLGTDSGKVLKAVINATSSGKTAGSIKNFKPDETVITQSWELFPGSTIKTLKLASSRRLFVGTEIGLRIIPVDNCQQFNSCITCVGIRDPHCAWDLGVQQCVSTNYQTKNAEILQNINLGSSSYCPIDERNNEIVIEPNPNPLRSEIEEDEAKDCCPCTPVTTTSTSQTSPGKDLLYPEGVDSGLNVLPQDPIVENVQIHNETFQENEIPRLETGYTQDFKSSYVRSAEEGYVTNQSLVLATTSTAGVSLLIGFVLGFIVSKLISSRQTQKKPATNAQLAATMNESQRLTKPIDFVLNVPSANNKVPVKNNLNTGTLEKTVKKIYL</sequence>
<reference evidence="9 10" key="1">
    <citation type="journal article" date="2016" name="Genome Biol. Evol.">
        <title>Gene Family Evolution Reflects Adaptation to Soil Environmental Stressors in the Genome of the Collembolan Orchesella cincta.</title>
        <authorList>
            <person name="Faddeeva-Vakhrusheva A."/>
            <person name="Derks M.F."/>
            <person name="Anvar S.Y."/>
            <person name="Agamennone V."/>
            <person name="Suring W."/>
            <person name="Smit S."/>
            <person name="van Straalen N.M."/>
            <person name="Roelofs D."/>
        </authorList>
    </citation>
    <scope>NUCLEOTIDE SEQUENCE [LARGE SCALE GENOMIC DNA]</scope>
    <source>
        <tissue evidence="9">Mixed pool</tissue>
    </source>
</reference>
<keyword evidence="7" id="KW-1133">Transmembrane helix</keyword>
<keyword evidence="3 7" id="KW-0472">Membrane</keyword>
<dbReference type="EMBL" id="LJIJ01000280">
    <property type="protein sequence ID" value="ODM99453.1"/>
    <property type="molecule type" value="Genomic_DNA"/>
</dbReference>
<keyword evidence="2" id="KW-0524">Neurogenesis</keyword>
<keyword evidence="4" id="KW-1015">Disulfide bond</keyword>
<dbReference type="GO" id="GO:0030215">
    <property type="term" value="F:semaphorin receptor binding"/>
    <property type="evidence" value="ECO:0007669"/>
    <property type="project" value="InterPro"/>
</dbReference>
<dbReference type="InterPro" id="IPR002165">
    <property type="entry name" value="Plexin_repeat"/>
</dbReference>
<comment type="caution">
    <text evidence="6">Lacks conserved residue(s) required for the propagation of feature annotation.</text>
</comment>
<dbReference type="InterPro" id="IPR001627">
    <property type="entry name" value="Semap_dom"/>
</dbReference>
<dbReference type="Pfam" id="PF01437">
    <property type="entry name" value="PSI"/>
    <property type="match status" value="1"/>
</dbReference>
<accession>A0A1D2N2E3</accession>
<comment type="caution">
    <text evidence="9">The sequence shown here is derived from an EMBL/GenBank/DDBJ whole genome shotgun (WGS) entry which is preliminary data.</text>
</comment>
<dbReference type="OrthoDB" id="9988752at2759"/>
<evidence type="ECO:0000256" key="6">
    <source>
        <dbReference type="PROSITE-ProRule" id="PRU00352"/>
    </source>
</evidence>
<dbReference type="Proteomes" id="UP000094527">
    <property type="component" value="Unassembled WGS sequence"/>
</dbReference>
<dbReference type="SUPFAM" id="SSF103575">
    <property type="entry name" value="Plexin repeat"/>
    <property type="match status" value="1"/>
</dbReference>
<dbReference type="GO" id="GO:0045499">
    <property type="term" value="F:chemorepellent activity"/>
    <property type="evidence" value="ECO:0007669"/>
    <property type="project" value="TreeGrafter"/>
</dbReference>
<dbReference type="PROSITE" id="PS51004">
    <property type="entry name" value="SEMA"/>
    <property type="match status" value="1"/>
</dbReference>
<dbReference type="PANTHER" id="PTHR11036:SF127">
    <property type="entry name" value="SEMAPHORIN-1A"/>
    <property type="match status" value="1"/>
</dbReference>
<evidence type="ECO:0000256" key="3">
    <source>
        <dbReference type="ARBA" id="ARBA00023136"/>
    </source>
</evidence>
<feature type="domain" description="Sema" evidence="8">
    <location>
        <begin position="1"/>
        <end position="97"/>
    </location>
</feature>
<evidence type="ECO:0000256" key="1">
    <source>
        <dbReference type="ARBA" id="ARBA00004370"/>
    </source>
</evidence>
<dbReference type="AlphaFoldDB" id="A0A1D2N2E3"/>
<feature type="transmembrane region" description="Helical" evidence="7">
    <location>
        <begin position="263"/>
        <end position="286"/>
    </location>
</feature>
<dbReference type="Pfam" id="PF01403">
    <property type="entry name" value="Sema"/>
    <property type="match status" value="1"/>
</dbReference>
<evidence type="ECO:0000313" key="10">
    <source>
        <dbReference type="Proteomes" id="UP000094527"/>
    </source>
</evidence>
<dbReference type="GO" id="GO:0030335">
    <property type="term" value="P:positive regulation of cell migration"/>
    <property type="evidence" value="ECO:0007669"/>
    <property type="project" value="TreeGrafter"/>
</dbReference>
<evidence type="ECO:0000256" key="5">
    <source>
        <dbReference type="ARBA" id="ARBA00023180"/>
    </source>
</evidence>
<dbReference type="InterPro" id="IPR036352">
    <property type="entry name" value="Semap_dom_sf"/>
</dbReference>
<keyword evidence="10" id="KW-1185">Reference proteome</keyword>
<proteinExistence type="predicted"/>
<protein>
    <submittedName>
        <fullName evidence="9">Semaphorin-4E</fullName>
    </submittedName>
</protein>
<keyword evidence="7" id="KW-0812">Transmembrane</keyword>
<dbReference type="STRING" id="48709.A0A1D2N2E3"/>
<dbReference type="GO" id="GO:0005886">
    <property type="term" value="C:plasma membrane"/>
    <property type="evidence" value="ECO:0007669"/>
    <property type="project" value="TreeGrafter"/>
</dbReference>
<gene>
    <name evidence="9" type="ORF">Ocin01_07227</name>
</gene>
<dbReference type="GO" id="GO:0071526">
    <property type="term" value="P:semaphorin-plexin signaling pathway"/>
    <property type="evidence" value="ECO:0007669"/>
    <property type="project" value="TreeGrafter"/>
</dbReference>
<comment type="subcellular location">
    <subcellularLocation>
        <location evidence="1">Membrane</location>
    </subcellularLocation>
</comment>
<evidence type="ECO:0000256" key="2">
    <source>
        <dbReference type="ARBA" id="ARBA00022902"/>
    </source>
</evidence>
<dbReference type="InterPro" id="IPR015943">
    <property type="entry name" value="WD40/YVTN_repeat-like_dom_sf"/>
</dbReference>
<evidence type="ECO:0000313" key="9">
    <source>
        <dbReference type="EMBL" id="ODM99453.1"/>
    </source>
</evidence>
<organism evidence="9 10">
    <name type="scientific">Orchesella cincta</name>
    <name type="common">Springtail</name>
    <name type="synonym">Podura cincta</name>
    <dbReference type="NCBI Taxonomy" id="48709"/>
    <lineage>
        <taxon>Eukaryota</taxon>
        <taxon>Metazoa</taxon>
        <taxon>Ecdysozoa</taxon>
        <taxon>Arthropoda</taxon>
        <taxon>Hexapoda</taxon>
        <taxon>Collembola</taxon>
        <taxon>Entomobryomorpha</taxon>
        <taxon>Entomobryoidea</taxon>
        <taxon>Orchesellidae</taxon>
        <taxon>Orchesellinae</taxon>
        <taxon>Orchesella</taxon>
    </lineage>
</organism>
<evidence type="ECO:0000259" key="8">
    <source>
        <dbReference type="PROSITE" id="PS51004"/>
    </source>
</evidence>
<dbReference type="InterPro" id="IPR027231">
    <property type="entry name" value="Semaphorin"/>
</dbReference>
<dbReference type="InterPro" id="IPR016201">
    <property type="entry name" value="PSI"/>
</dbReference>
<dbReference type="Gene3D" id="2.130.10.10">
    <property type="entry name" value="YVTN repeat-like/Quinoprotein amine dehydrogenase"/>
    <property type="match status" value="1"/>
</dbReference>
<evidence type="ECO:0000256" key="4">
    <source>
        <dbReference type="ARBA" id="ARBA00023157"/>
    </source>
</evidence>